<evidence type="ECO:0000313" key="3">
    <source>
        <dbReference type="EMBL" id="KAJ8017736.1"/>
    </source>
</evidence>
<dbReference type="InterPro" id="IPR010998">
    <property type="entry name" value="Integrase_recombinase_N"/>
</dbReference>
<evidence type="ECO:0000256" key="1">
    <source>
        <dbReference type="ARBA" id="ARBA00023125"/>
    </source>
</evidence>
<feature type="region of interest" description="Disordered" evidence="2">
    <location>
        <begin position="570"/>
        <end position="598"/>
    </location>
</feature>
<dbReference type="SUPFAM" id="SSF47823">
    <property type="entry name" value="lambda integrase-like, N-terminal domain"/>
    <property type="match status" value="1"/>
</dbReference>
<feature type="region of interest" description="Disordered" evidence="2">
    <location>
        <begin position="88"/>
        <end position="114"/>
    </location>
</feature>
<feature type="compositionally biased region" description="Polar residues" evidence="2">
    <location>
        <begin position="261"/>
        <end position="270"/>
    </location>
</feature>
<sequence>MGSRNSTRLQNSFLKGTSSAVPSIFSNQSRKSKCSGHRNSTPTAEKGSGESSRAENRATRVSKYFVCGPKERRRRQARLQFKEPKFLSRTTSFQDGRDSHSKRVDTKRGLHGEDRSKGCLPVYPNCQESQKLSKVSVERNQVSVLQPSLWASHGPSSLYKVVKTSGEPSEATGYKANCVPRRFPLSQPILRKFSRGNEYCKGTFGKPGVHHKPKEVNFCPFQDSRIFGPQCRVRVASTLPPSKQIIRNKERVSKDAHSKVSKSTNNSPFSRENGCSKRGNQLFHGPSALPSESPRQGNPGARRLRGNDPSPQGGLQRLEMVDREYSSPEWAFHPVLSSRSDNSNRCIPLRLGSSLQRFSNRRTLVGTRKNMAHKCARVTSHLSSPKLFYKEYFQSAHPNKIRQRVRIKLHKQARGNEKQGSPKGGRHNMGILSGSSIDLDRRACPGYPEWGSRLPVKALGRCIRLDAKQANFQSNCSNLGAIPDRPVRKSNQCPVSGLLQLEARPGVTVGKCIHSDMDKSCSICIPPFYSHCKVPEEGQGGEGNSLPCDTQVDNPTLVCPGTGDECTVPYTDSSNSQQSAVESRGTTPLNSEQDPIPNRLENFRGNLTARGLSEEAQTLITSSWRKGTSDQYDCVWKFFSGWCSEREINPFCASLEEASNFLAEQFEKGKSYSTLNIYRSALSATLPPIDGKPLGQHPLICRLLKGVSIKRPPQAKYSFTWDVQVVLDYIKSLGANSDLSLKLLSKKAVVLVALATGCRGSEIAKMVTNLVKIDAEKVQVGIMGATKTSKPGQTKICILPFLKVTDICPASVFRHYLERTKSF</sequence>
<protein>
    <recommendedName>
        <fullName evidence="5">Core-binding (CB) domain-containing protein</fullName>
    </recommendedName>
</protein>
<feature type="region of interest" description="Disordered" evidence="2">
    <location>
        <begin position="1"/>
        <end position="58"/>
    </location>
</feature>
<feature type="region of interest" description="Disordered" evidence="2">
    <location>
        <begin position="242"/>
        <end position="315"/>
    </location>
</feature>
<dbReference type="PANTHER" id="PTHR33066">
    <property type="entry name" value="INTEGRASE_SAM-LIKE_N DOMAIN-CONTAINING PROTEIN"/>
    <property type="match status" value="1"/>
</dbReference>
<reference evidence="3" key="1">
    <citation type="submission" date="2021-10" db="EMBL/GenBank/DDBJ databases">
        <title>Tropical sea cucumber genome reveals ecological adaptation and Cuvierian tubules defense mechanism.</title>
        <authorList>
            <person name="Chen T."/>
        </authorList>
    </citation>
    <scope>NUCLEOTIDE SEQUENCE</scope>
    <source>
        <strain evidence="3">Nanhai2018</strain>
        <tissue evidence="3">Muscle</tissue>
    </source>
</reference>
<evidence type="ECO:0000256" key="2">
    <source>
        <dbReference type="SAM" id="MobiDB-lite"/>
    </source>
</evidence>
<evidence type="ECO:0000313" key="4">
    <source>
        <dbReference type="Proteomes" id="UP001152320"/>
    </source>
</evidence>
<feature type="compositionally biased region" description="Basic and acidic residues" evidence="2">
    <location>
        <begin position="247"/>
        <end position="258"/>
    </location>
</feature>
<feature type="compositionally biased region" description="Polar residues" evidence="2">
    <location>
        <begin position="570"/>
        <end position="593"/>
    </location>
</feature>
<name>A0A9Q1B8L1_HOLLE</name>
<keyword evidence="4" id="KW-1185">Reference proteome</keyword>
<dbReference type="GO" id="GO:0003677">
    <property type="term" value="F:DNA binding"/>
    <property type="evidence" value="ECO:0007669"/>
    <property type="project" value="UniProtKB-KW"/>
</dbReference>
<dbReference type="Gene3D" id="1.10.150.130">
    <property type="match status" value="1"/>
</dbReference>
<feature type="compositionally biased region" description="Polar residues" evidence="2">
    <location>
        <begin position="1"/>
        <end position="29"/>
    </location>
</feature>
<dbReference type="Proteomes" id="UP001152320">
    <property type="component" value="Unassembled WGS sequence"/>
</dbReference>
<keyword evidence="1" id="KW-0238">DNA-binding</keyword>
<accession>A0A9Q1B8L1</accession>
<comment type="caution">
    <text evidence="3">The sequence shown here is derived from an EMBL/GenBank/DDBJ whole genome shotgun (WGS) entry which is preliminary data.</text>
</comment>
<feature type="compositionally biased region" description="Basic and acidic residues" evidence="2">
    <location>
        <begin position="95"/>
        <end position="114"/>
    </location>
</feature>
<dbReference type="PANTHER" id="PTHR33066:SF2">
    <property type="entry name" value="FILAGGRIN-2-LIKE"/>
    <property type="match status" value="1"/>
</dbReference>
<dbReference type="EMBL" id="JAIZAY010001075">
    <property type="protein sequence ID" value="KAJ8017736.1"/>
    <property type="molecule type" value="Genomic_DNA"/>
</dbReference>
<evidence type="ECO:0008006" key="5">
    <source>
        <dbReference type="Google" id="ProtNLM"/>
    </source>
</evidence>
<proteinExistence type="predicted"/>
<organism evidence="3 4">
    <name type="scientific">Holothuria leucospilota</name>
    <name type="common">Black long sea cucumber</name>
    <name type="synonym">Mertensiothuria leucospilota</name>
    <dbReference type="NCBI Taxonomy" id="206669"/>
    <lineage>
        <taxon>Eukaryota</taxon>
        <taxon>Metazoa</taxon>
        <taxon>Echinodermata</taxon>
        <taxon>Eleutherozoa</taxon>
        <taxon>Echinozoa</taxon>
        <taxon>Holothuroidea</taxon>
        <taxon>Aspidochirotacea</taxon>
        <taxon>Aspidochirotida</taxon>
        <taxon>Holothuriidae</taxon>
        <taxon>Holothuria</taxon>
    </lineage>
</organism>
<gene>
    <name evidence="3" type="ORF">HOLleu_44646</name>
</gene>
<dbReference type="AlphaFoldDB" id="A0A9Q1B8L1"/>